<dbReference type="AlphaFoldDB" id="A0AAD0WJD9"/>
<dbReference type="InterPro" id="IPR002035">
    <property type="entry name" value="VWF_A"/>
</dbReference>
<sequence>MEGQNYNIAFLVDSSGSMSNDSISKTVSSLTNVFNNLIKSTSDVHAGSVNVFLADFDTKVGQTISVNLSDSNALSKLVAALETMTSGGGTNYEDVFKTAANWFRAIPW</sequence>
<evidence type="ECO:0000313" key="3">
    <source>
        <dbReference type="Proteomes" id="UP000263881"/>
    </source>
</evidence>
<dbReference type="SUPFAM" id="SSF53300">
    <property type="entry name" value="vWA-like"/>
    <property type="match status" value="1"/>
</dbReference>
<gene>
    <name evidence="2" type="ORF">CKQ53_00045</name>
</gene>
<evidence type="ECO:0000259" key="1">
    <source>
        <dbReference type="PROSITE" id="PS50234"/>
    </source>
</evidence>
<proteinExistence type="predicted"/>
<dbReference type="InterPro" id="IPR036465">
    <property type="entry name" value="vWFA_dom_sf"/>
</dbReference>
<feature type="domain" description="VWFA" evidence="1">
    <location>
        <begin position="7"/>
        <end position="108"/>
    </location>
</feature>
<dbReference type="CDD" id="cd00198">
    <property type="entry name" value="vWFA"/>
    <property type="match status" value="1"/>
</dbReference>
<dbReference type="PROSITE" id="PS50234">
    <property type="entry name" value="VWFA"/>
    <property type="match status" value="1"/>
</dbReference>
<dbReference type="Proteomes" id="UP000263881">
    <property type="component" value="Chromosome"/>
</dbReference>
<protein>
    <recommendedName>
        <fullName evidence="1">VWFA domain-containing protein</fullName>
    </recommendedName>
</protein>
<dbReference type="EMBL" id="CP023009">
    <property type="protein sequence ID" value="AXW85537.1"/>
    <property type="molecule type" value="Genomic_DNA"/>
</dbReference>
<dbReference type="Gene3D" id="3.40.50.410">
    <property type="entry name" value="von Willebrand factor, type A domain"/>
    <property type="match status" value="1"/>
</dbReference>
<organism evidence="2 3">
    <name type="scientific">Lonsdalea britannica</name>
    <dbReference type="NCBI Taxonomy" id="1082704"/>
    <lineage>
        <taxon>Bacteria</taxon>
        <taxon>Pseudomonadati</taxon>
        <taxon>Pseudomonadota</taxon>
        <taxon>Gammaproteobacteria</taxon>
        <taxon>Enterobacterales</taxon>
        <taxon>Pectobacteriaceae</taxon>
        <taxon>Lonsdalea</taxon>
    </lineage>
</organism>
<reference evidence="2 3" key="1">
    <citation type="submission" date="2017-08" db="EMBL/GenBank/DDBJ databases">
        <title>Comparative genomics of bacteria isolated from necrotic lesions of AOD affected trees.</title>
        <authorList>
            <person name="Doonan J."/>
            <person name="Denman S."/>
            <person name="McDonald J.E."/>
        </authorList>
    </citation>
    <scope>NUCLEOTIDE SEQUENCE [LARGE SCALE GENOMIC DNA]</scope>
    <source>
        <strain evidence="2 3">477</strain>
    </source>
</reference>
<keyword evidence="3" id="KW-1185">Reference proteome</keyword>
<dbReference type="Pfam" id="PF13519">
    <property type="entry name" value="VWA_2"/>
    <property type="match status" value="1"/>
</dbReference>
<accession>A0AAD0WJD9</accession>
<dbReference type="KEGG" id="lbq:CKQ53_00045"/>
<dbReference type="RefSeq" id="WP_118894490.1">
    <property type="nucleotide sequence ID" value="NZ_CP023009.1"/>
</dbReference>
<name>A0AAD0WJD9_9GAMM</name>
<evidence type="ECO:0000313" key="2">
    <source>
        <dbReference type="EMBL" id="AXW85537.1"/>
    </source>
</evidence>